<evidence type="ECO:0000313" key="3">
    <source>
        <dbReference type="EMBL" id="KRM72357.1"/>
    </source>
</evidence>
<organism evidence="3 4">
    <name type="scientific">Lacticaseibacillus brantae DSM 23927</name>
    <dbReference type="NCBI Taxonomy" id="1423727"/>
    <lineage>
        <taxon>Bacteria</taxon>
        <taxon>Bacillati</taxon>
        <taxon>Bacillota</taxon>
        <taxon>Bacilli</taxon>
        <taxon>Lactobacillales</taxon>
        <taxon>Lactobacillaceae</taxon>
        <taxon>Lacticaseibacillus</taxon>
    </lineage>
</organism>
<proteinExistence type="predicted"/>
<dbReference type="STRING" id="1423727.FC34_GL000058"/>
<keyword evidence="2" id="KW-0472">Membrane</keyword>
<gene>
    <name evidence="3" type="ORF">FC34_GL000058</name>
</gene>
<reference evidence="3 4" key="1">
    <citation type="journal article" date="2015" name="Genome Announc.">
        <title>Expanding the biotechnology potential of lactobacilli through comparative genomics of 213 strains and associated genera.</title>
        <authorList>
            <person name="Sun Z."/>
            <person name="Harris H.M."/>
            <person name="McCann A."/>
            <person name="Guo C."/>
            <person name="Argimon S."/>
            <person name="Zhang W."/>
            <person name="Yang X."/>
            <person name="Jeffery I.B."/>
            <person name="Cooney J.C."/>
            <person name="Kagawa T.F."/>
            <person name="Liu W."/>
            <person name="Song Y."/>
            <person name="Salvetti E."/>
            <person name="Wrobel A."/>
            <person name="Rasinkangas P."/>
            <person name="Parkhill J."/>
            <person name="Rea M.C."/>
            <person name="O'Sullivan O."/>
            <person name="Ritari J."/>
            <person name="Douillard F.P."/>
            <person name="Paul Ross R."/>
            <person name="Yang R."/>
            <person name="Briner A.E."/>
            <person name="Felis G.E."/>
            <person name="de Vos W.M."/>
            <person name="Barrangou R."/>
            <person name="Klaenhammer T.R."/>
            <person name="Caufield P.W."/>
            <person name="Cui Y."/>
            <person name="Zhang H."/>
            <person name="O'Toole P.W."/>
        </authorList>
    </citation>
    <scope>NUCLEOTIDE SEQUENCE [LARGE SCALE GENOMIC DNA]</scope>
    <source>
        <strain evidence="3 4">DSM 23927</strain>
    </source>
</reference>
<dbReference type="EMBL" id="AYZQ01000001">
    <property type="protein sequence ID" value="KRM72357.1"/>
    <property type="molecule type" value="Genomic_DNA"/>
</dbReference>
<feature type="transmembrane region" description="Helical" evidence="2">
    <location>
        <begin position="6"/>
        <end position="24"/>
    </location>
</feature>
<name>A0A0R2AZY8_9LACO</name>
<keyword evidence="4" id="KW-1185">Reference proteome</keyword>
<accession>A0A0R2AZY8</accession>
<protein>
    <submittedName>
        <fullName evidence="3">Uncharacterized protein</fullName>
    </submittedName>
</protein>
<dbReference type="PATRIC" id="fig|1423727.3.peg.59"/>
<evidence type="ECO:0000256" key="2">
    <source>
        <dbReference type="SAM" id="Phobius"/>
    </source>
</evidence>
<sequence>MIGFFLLRVLFIPLLVIGIVWWALSGGRRQFRGNEFVYHTRRHHKRRYEWDQPTQAQPKSKQSRKPAENVSEKDDDNWSDF</sequence>
<keyword evidence="2" id="KW-1133">Transmembrane helix</keyword>
<comment type="caution">
    <text evidence="3">The sequence shown here is derived from an EMBL/GenBank/DDBJ whole genome shotgun (WGS) entry which is preliminary data.</text>
</comment>
<feature type="region of interest" description="Disordered" evidence="1">
    <location>
        <begin position="43"/>
        <end position="81"/>
    </location>
</feature>
<evidence type="ECO:0000313" key="4">
    <source>
        <dbReference type="Proteomes" id="UP000051672"/>
    </source>
</evidence>
<evidence type="ECO:0000256" key="1">
    <source>
        <dbReference type="SAM" id="MobiDB-lite"/>
    </source>
</evidence>
<dbReference type="AlphaFoldDB" id="A0A0R2AZY8"/>
<dbReference type="Proteomes" id="UP000051672">
    <property type="component" value="Unassembled WGS sequence"/>
</dbReference>
<keyword evidence="2" id="KW-0812">Transmembrane</keyword>